<dbReference type="Proteomes" id="UP000624419">
    <property type="component" value="Unassembled WGS sequence"/>
</dbReference>
<reference evidence="1 2" key="1">
    <citation type="submission" date="2020-04" db="EMBL/GenBank/DDBJ databases">
        <title>Salinimonas sp. HHU 13199.</title>
        <authorList>
            <person name="Cui X."/>
            <person name="Zhang D."/>
        </authorList>
    </citation>
    <scope>NUCLEOTIDE SEQUENCE [LARGE SCALE GENOMIC DNA]</scope>
    <source>
        <strain evidence="1 2">HHU 13199</strain>
    </source>
</reference>
<name>A0ABR8LL75_9ALTE</name>
<evidence type="ECO:0000313" key="1">
    <source>
        <dbReference type="EMBL" id="MBD3585701.1"/>
    </source>
</evidence>
<dbReference type="RefSeq" id="WP_191024002.1">
    <property type="nucleotide sequence ID" value="NZ_JABBXD010000003.1"/>
</dbReference>
<proteinExistence type="predicted"/>
<sequence length="431" mass="50091">MLSTTNRGYVCFEQTVTTAEAEALMMYWDVEFEEMSFKYKVTDINNEFVPAITSIASLARSKSSYCCDLSNFRCKSCGRGETIRIRSNFKEQANSYGYTCEGCLEEQEKNVLARFTEVLDSCTEDLYNSTFDCNELSYMEKLALFLLLSEYHREDGGPLYCDANRFSLTGCQQTDRAFIAKFVEKGAILVIEERSEEIKALKKEFHLIREKKFKFHESKQSICLRVNYNSPVMETYASGMYLRFSNYNNAMELQTALYADICERKLTKSDIEDFQHIVERSRISLLYDVARAYADEFNFTFERSMKLDNLLKYLAKNFKLPVISNYLHQRALNVSSQINQNPVPGYIKNKLFAKEIDVHLTKAKSRGWNIVYEKFLPVSVDTPLLESFTCNHFFENEFNWFDLTMSEIIEKWAAGVDLNFQSDTLSVRSID</sequence>
<comment type="caution">
    <text evidence="1">The sequence shown here is derived from an EMBL/GenBank/DDBJ whole genome shotgun (WGS) entry which is preliminary data.</text>
</comment>
<evidence type="ECO:0000313" key="2">
    <source>
        <dbReference type="Proteomes" id="UP000624419"/>
    </source>
</evidence>
<gene>
    <name evidence="1" type="ORF">HHX48_08150</name>
</gene>
<protein>
    <submittedName>
        <fullName evidence="1">Uncharacterized protein</fullName>
    </submittedName>
</protein>
<dbReference type="EMBL" id="JABBXD010000003">
    <property type="protein sequence ID" value="MBD3585701.1"/>
    <property type="molecule type" value="Genomic_DNA"/>
</dbReference>
<organism evidence="1 2">
    <name type="scientific">Salinimonas profundi</name>
    <dbReference type="NCBI Taxonomy" id="2729140"/>
    <lineage>
        <taxon>Bacteria</taxon>
        <taxon>Pseudomonadati</taxon>
        <taxon>Pseudomonadota</taxon>
        <taxon>Gammaproteobacteria</taxon>
        <taxon>Alteromonadales</taxon>
        <taxon>Alteromonadaceae</taxon>
        <taxon>Alteromonas/Salinimonas group</taxon>
        <taxon>Salinimonas</taxon>
    </lineage>
</organism>
<accession>A0ABR8LL75</accession>
<keyword evidence="2" id="KW-1185">Reference proteome</keyword>